<evidence type="ECO:0000256" key="4">
    <source>
        <dbReference type="RuleBase" id="RU362109"/>
    </source>
</evidence>
<evidence type="ECO:0000256" key="1">
    <source>
        <dbReference type="ARBA" id="ARBA00022679"/>
    </source>
</evidence>
<evidence type="ECO:0000313" key="7">
    <source>
        <dbReference type="Proteomes" id="UP000269721"/>
    </source>
</evidence>
<evidence type="ECO:0000256" key="2">
    <source>
        <dbReference type="ARBA" id="ARBA00022786"/>
    </source>
</evidence>
<keyword evidence="4" id="KW-0547">Nucleotide-binding</keyword>
<name>A0A4P9W188_9FUNG</name>
<dbReference type="PROSITE" id="PS00183">
    <property type="entry name" value="UBC_1"/>
    <property type="match status" value="1"/>
</dbReference>
<dbReference type="InterPro" id="IPR023313">
    <property type="entry name" value="UBQ-conjugating_AS"/>
</dbReference>
<dbReference type="PROSITE" id="PS50127">
    <property type="entry name" value="UBC_2"/>
    <property type="match status" value="1"/>
</dbReference>
<dbReference type="InterPro" id="IPR016135">
    <property type="entry name" value="UBQ-conjugating_enzyme/RWD"/>
</dbReference>
<organism evidence="6 7">
    <name type="scientific">Blyttiomyces helicus</name>
    <dbReference type="NCBI Taxonomy" id="388810"/>
    <lineage>
        <taxon>Eukaryota</taxon>
        <taxon>Fungi</taxon>
        <taxon>Fungi incertae sedis</taxon>
        <taxon>Chytridiomycota</taxon>
        <taxon>Chytridiomycota incertae sedis</taxon>
        <taxon>Chytridiomycetes</taxon>
        <taxon>Chytridiomycetes incertae sedis</taxon>
        <taxon>Blyttiomyces</taxon>
    </lineage>
</organism>
<dbReference type="AlphaFoldDB" id="A0A4P9W188"/>
<dbReference type="Gene3D" id="3.10.110.10">
    <property type="entry name" value="Ubiquitin Conjugating Enzyme"/>
    <property type="match status" value="1"/>
</dbReference>
<evidence type="ECO:0000259" key="5">
    <source>
        <dbReference type="PROSITE" id="PS50127"/>
    </source>
</evidence>
<proteinExistence type="inferred from homology"/>
<feature type="domain" description="UBC core" evidence="5">
    <location>
        <begin position="1"/>
        <end position="82"/>
    </location>
</feature>
<dbReference type="EMBL" id="KZ999407">
    <property type="protein sequence ID" value="RKO85105.1"/>
    <property type="molecule type" value="Genomic_DNA"/>
</dbReference>
<keyword evidence="2 4" id="KW-0833">Ubl conjugation pathway</keyword>
<dbReference type="GO" id="GO:0016740">
    <property type="term" value="F:transferase activity"/>
    <property type="evidence" value="ECO:0007669"/>
    <property type="project" value="UniProtKB-KW"/>
</dbReference>
<feature type="non-terminal residue" evidence="6">
    <location>
        <position position="1"/>
    </location>
</feature>
<dbReference type="Pfam" id="PF00179">
    <property type="entry name" value="UQ_con"/>
    <property type="match status" value="1"/>
</dbReference>
<dbReference type="PANTHER" id="PTHR24068">
    <property type="entry name" value="UBIQUITIN-CONJUGATING ENZYME E2"/>
    <property type="match status" value="1"/>
</dbReference>
<keyword evidence="7" id="KW-1185">Reference proteome</keyword>
<protein>
    <submittedName>
        <fullName evidence="6">Putative ubiquitin-conjugating enzyme E2-16 kDa</fullName>
    </submittedName>
</protein>
<sequence length="83" mass="9292">VKFVTKIYHPNIDEDGSICIGLLKTDEWKPATKLTHVLTALSQLLETPNPDDALQASIAEVYKTDRAKFTKTAKDWVKKYASA</sequence>
<comment type="similarity">
    <text evidence="4">Belongs to the ubiquitin-conjugating enzyme family.</text>
</comment>
<dbReference type="InterPro" id="IPR000608">
    <property type="entry name" value="UBC"/>
</dbReference>
<keyword evidence="4" id="KW-0067">ATP-binding</keyword>
<dbReference type="GO" id="GO:0005524">
    <property type="term" value="F:ATP binding"/>
    <property type="evidence" value="ECO:0007669"/>
    <property type="project" value="UniProtKB-UniRule"/>
</dbReference>
<feature type="active site" description="Glycyl thioester intermediate" evidence="3">
    <location>
        <position position="19"/>
    </location>
</feature>
<dbReference type="SMART" id="SM00212">
    <property type="entry name" value="UBCc"/>
    <property type="match status" value="1"/>
</dbReference>
<dbReference type="SUPFAM" id="SSF54495">
    <property type="entry name" value="UBC-like"/>
    <property type="match status" value="1"/>
</dbReference>
<evidence type="ECO:0000313" key="6">
    <source>
        <dbReference type="EMBL" id="RKO85105.1"/>
    </source>
</evidence>
<dbReference type="Proteomes" id="UP000269721">
    <property type="component" value="Unassembled WGS sequence"/>
</dbReference>
<gene>
    <name evidence="6" type="ORF">BDK51DRAFT_22472</name>
</gene>
<reference evidence="7" key="1">
    <citation type="journal article" date="2018" name="Nat. Microbiol.">
        <title>Leveraging single-cell genomics to expand the fungal tree of life.</title>
        <authorList>
            <person name="Ahrendt S.R."/>
            <person name="Quandt C.A."/>
            <person name="Ciobanu D."/>
            <person name="Clum A."/>
            <person name="Salamov A."/>
            <person name="Andreopoulos B."/>
            <person name="Cheng J.F."/>
            <person name="Woyke T."/>
            <person name="Pelin A."/>
            <person name="Henrissat B."/>
            <person name="Reynolds N.K."/>
            <person name="Benny G.L."/>
            <person name="Smith M.E."/>
            <person name="James T.Y."/>
            <person name="Grigoriev I.V."/>
        </authorList>
    </citation>
    <scope>NUCLEOTIDE SEQUENCE [LARGE SCALE GENOMIC DNA]</scope>
</reference>
<accession>A0A4P9W188</accession>
<keyword evidence="1" id="KW-0808">Transferase</keyword>
<evidence type="ECO:0000256" key="3">
    <source>
        <dbReference type="PROSITE-ProRule" id="PRU10133"/>
    </source>
</evidence>
<dbReference type="OrthoDB" id="9978460at2759"/>